<dbReference type="Gene3D" id="1.10.10.10">
    <property type="entry name" value="Winged helix-like DNA-binding domain superfamily/Winged helix DNA-binding domain"/>
    <property type="match status" value="1"/>
</dbReference>
<dbReference type="InterPro" id="IPR001867">
    <property type="entry name" value="OmpR/PhoB-type_DNA-bd"/>
</dbReference>
<dbReference type="InterPro" id="IPR016032">
    <property type="entry name" value="Sig_transdc_resp-reg_C-effctor"/>
</dbReference>
<dbReference type="SMART" id="SM00862">
    <property type="entry name" value="Trans_reg_C"/>
    <property type="match status" value="1"/>
</dbReference>
<evidence type="ECO:0000259" key="8">
    <source>
        <dbReference type="PROSITE" id="PS51755"/>
    </source>
</evidence>
<evidence type="ECO:0000313" key="10">
    <source>
        <dbReference type="Proteomes" id="UP000517916"/>
    </source>
</evidence>
<keyword evidence="9" id="KW-0378">Hydrolase</keyword>
<feature type="DNA-binding region" description="OmpR/PhoB-type" evidence="6">
    <location>
        <begin position="2"/>
        <end position="107"/>
    </location>
</feature>
<dbReference type="SUPFAM" id="SSF46894">
    <property type="entry name" value="C-terminal effector domain of the bipartite response regulators"/>
    <property type="match status" value="1"/>
</dbReference>
<organism evidence="9 10">
    <name type="scientific">Kutzneria viridogrisea</name>
    <dbReference type="NCBI Taxonomy" id="47990"/>
    <lineage>
        <taxon>Bacteria</taxon>
        <taxon>Bacillati</taxon>
        <taxon>Actinomycetota</taxon>
        <taxon>Actinomycetes</taxon>
        <taxon>Pseudonocardiales</taxon>
        <taxon>Pseudonocardiaceae</taxon>
        <taxon>Kutzneria</taxon>
    </lineage>
</organism>
<evidence type="ECO:0000256" key="2">
    <source>
        <dbReference type="ARBA" id="ARBA00022737"/>
    </source>
</evidence>
<accession>A0ABR6BX79</accession>
<evidence type="ECO:0000256" key="3">
    <source>
        <dbReference type="ARBA" id="ARBA00023015"/>
    </source>
</evidence>
<dbReference type="Gene3D" id="1.10.8.430">
    <property type="entry name" value="Helical domain of apoptotic protease-activating factors"/>
    <property type="match status" value="1"/>
</dbReference>
<evidence type="ECO:0000256" key="6">
    <source>
        <dbReference type="PROSITE-ProRule" id="PRU01091"/>
    </source>
</evidence>
<dbReference type="InterPro" id="IPR002182">
    <property type="entry name" value="NB-ARC"/>
</dbReference>
<keyword evidence="2" id="KW-0677">Repeat</keyword>
<dbReference type="CDD" id="cd15831">
    <property type="entry name" value="BTAD"/>
    <property type="match status" value="1"/>
</dbReference>
<reference evidence="9 10" key="1">
    <citation type="submission" date="2020-08" db="EMBL/GenBank/DDBJ databases">
        <title>Genomic Encyclopedia of Archaeal and Bacterial Type Strains, Phase II (KMG-II): from individual species to whole genera.</title>
        <authorList>
            <person name="Goeker M."/>
        </authorList>
    </citation>
    <scope>NUCLEOTIDE SEQUENCE [LARGE SCALE GENOMIC DNA]</scope>
    <source>
        <strain evidence="9 10">DSM 43850</strain>
    </source>
</reference>
<dbReference type="PROSITE" id="PS51755">
    <property type="entry name" value="OMPR_PHOB"/>
    <property type="match status" value="1"/>
</dbReference>
<feature type="domain" description="OmpR/PhoB-type" evidence="8">
    <location>
        <begin position="2"/>
        <end position="107"/>
    </location>
</feature>
<dbReference type="Pfam" id="PF03704">
    <property type="entry name" value="BTAD"/>
    <property type="match status" value="1"/>
</dbReference>
<dbReference type="RefSeq" id="WP_182840367.1">
    <property type="nucleotide sequence ID" value="NZ_BAAABQ010000009.1"/>
</dbReference>
<sequence length="1008" mass="109234">MPSSTTAPEQLRFALLGPVRVWRGDRELALGPPQRKAVLAILLLRADQVVTTSELVDAVWGENPPASVHGVVQTHISMLRGVLEPNRPRRGQGEVLRSVGNGYSLALGGARYDWREFERTLELARQHRDEGNARAAVEWFGNALRMWHGEPLASVPGPLASMERARLNEISLGVQEERLELLVALGRHTAAVTELAALTSAHPVRERLRALHMKALSRCGRRADALAVYTETRRVMVDELGIEPGSELRELHQRLLAHDEPERAQQATAAPPAAPPAPVRRPVVPFMDEPVRAAISPAQLPADLADFTGRTALVKKLTAMLTPRTHRTAPPRGLVAGIGGVGKTALAVHAAHQVRQHYPDGQLYVDLRGAGPDAADPLNVLSAFLRAFGVSPNATPADLDERAAMYRSVLAARRVLVVLDDAADVAQIRPLLPGAASCGVLVTSRRRLPEAQWDEQVELEGMSRQEALTLFSRTIGAERAGAEPDAVEAVVDACGRLPLALRITAAKLVDRPQWTVKSMADKLARERGRLSELRVGNLEVEATFHLGYGQLDPDCARTFRLLALPEGPALSLPAAAALVGSDPSLAEPLVERLVDLNMLASPAPDHYAYHDLLRLFARQRAVQTDPHPERVAAMSRLGEFYLATAATAGWLIQAPLLDRERFRRQYQHSTPQAGPRPYPGGVPLTDLRSAFDWVGEQQATLLATARQFLIDPDLPSGMVVDLISFLELYLANGTHFGEIGQIGALAVRDAQVTGDRRVEAWGRRKVGEAHLRRFELPQAEHELTESVRAATEAGDNSALATALDLLGTVEFRLGNGEQSLAHLEQALALSRAEGDLVREAYVLGTIGRTQSERGQFDLALEACESSRGLHEQLGNDTGLARTLYLVGTVFQRAGRLVESIDPLEESLAVCLGIEQTFGEGHNLVMLSRGYLADGRAEQAAAAAARAKEAGEAIGDAHMHAMAVAELGRALHALGKHDRGDEHLRSARTMLTDLNSPQAAAVSALLDRK</sequence>
<dbReference type="InterPro" id="IPR019734">
    <property type="entry name" value="TPR_rpt"/>
</dbReference>
<comment type="caution">
    <text evidence="9">The sequence shown here is derived from an EMBL/GenBank/DDBJ whole genome shotgun (WGS) entry which is preliminary data.</text>
</comment>
<dbReference type="EMBL" id="JACJID010000009">
    <property type="protein sequence ID" value="MBA8931445.1"/>
    <property type="molecule type" value="Genomic_DNA"/>
</dbReference>
<name>A0ABR6BX79_9PSEU</name>
<dbReference type="Proteomes" id="UP000517916">
    <property type="component" value="Unassembled WGS sequence"/>
</dbReference>
<feature type="region of interest" description="Disordered" evidence="7">
    <location>
        <begin position="260"/>
        <end position="279"/>
    </location>
</feature>
<dbReference type="InterPro" id="IPR027417">
    <property type="entry name" value="P-loop_NTPase"/>
</dbReference>
<dbReference type="PRINTS" id="PR00364">
    <property type="entry name" value="DISEASERSIST"/>
</dbReference>
<gene>
    <name evidence="9" type="ORF">BC739_008697</name>
</gene>
<dbReference type="InterPro" id="IPR011990">
    <property type="entry name" value="TPR-like_helical_dom_sf"/>
</dbReference>
<dbReference type="Pfam" id="PF00486">
    <property type="entry name" value="Trans_reg_C"/>
    <property type="match status" value="1"/>
</dbReference>
<keyword evidence="3" id="KW-0805">Transcription regulation</keyword>
<dbReference type="PANTHER" id="PTHR35807:SF1">
    <property type="entry name" value="TRANSCRIPTIONAL REGULATOR REDD"/>
    <property type="match status" value="1"/>
</dbReference>
<dbReference type="PANTHER" id="PTHR35807">
    <property type="entry name" value="TRANSCRIPTIONAL REGULATOR REDD-RELATED"/>
    <property type="match status" value="1"/>
</dbReference>
<dbReference type="InterPro" id="IPR042197">
    <property type="entry name" value="Apaf_helical"/>
</dbReference>
<dbReference type="GO" id="GO:0016787">
    <property type="term" value="F:hydrolase activity"/>
    <property type="evidence" value="ECO:0007669"/>
    <property type="project" value="UniProtKB-KW"/>
</dbReference>
<dbReference type="Gene3D" id="1.25.40.10">
    <property type="entry name" value="Tetratricopeptide repeat domain"/>
    <property type="match status" value="2"/>
</dbReference>
<dbReference type="InterPro" id="IPR051677">
    <property type="entry name" value="AfsR-DnrI-RedD_regulator"/>
</dbReference>
<evidence type="ECO:0000256" key="5">
    <source>
        <dbReference type="ARBA" id="ARBA00023163"/>
    </source>
</evidence>
<proteinExistence type="inferred from homology"/>
<keyword evidence="10" id="KW-1185">Reference proteome</keyword>
<keyword evidence="5" id="KW-0804">Transcription</keyword>
<dbReference type="InterPro" id="IPR036388">
    <property type="entry name" value="WH-like_DNA-bd_sf"/>
</dbReference>
<dbReference type="SUPFAM" id="SSF52540">
    <property type="entry name" value="P-loop containing nucleoside triphosphate hydrolases"/>
    <property type="match status" value="1"/>
</dbReference>
<keyword evidence="4 6" id="KW-0238">DNA-binding</keyword>
<evidence type="ECO:0000256" key="1">
    <source>
        <dbReference type="ARBA" id="ARBA00005820"/>
    </source>
</evidence>
<dbReference type="GO" id="GO:0003677">
    <property type="term" value="F:DNA binding"/>
    <property type="evidence" value="ECO:0007669"/>
    <property type="project" value="UniProtKB-KW"/>
</dbReference>
<dbReference type="Pfam" id="PF13424">
    <property type="entry name" value="TPR_12"/>
    <property type="match status" value="1"/>
</dbReference>
<dbReference type="SUPFAM" id="SSF48452">
    <property type="entry name" value="TPR-like"/>
    <property type="match status" value="2"/>
</dbReference>
<protein>
    <submittedName>
        <fullName evidence="9">DNA-binding SARP family transcriptional activator</fullName>
    </submittedName>
</protein>
<evidence type="ECO:0000313" key="9">
    <source>
        <dbReference type="EMBL" id="MBA8931445.1"/>
    </source>
</evidence>
<dbReference type="Gene3D" id="3.40.50.300">
    <property type="entry name" value="P-loop containing nucleotide triphosphate hydrolases"/>
    <property type="match status" value="1"/>
</dbReference>
<evidence type="ECO:0000256" key="7">
    <source>
        <dbReference type="SAM" id="MobiDB-lite"/>
    </source>
</evidence>
<dbReference type="CDD" id="cd00383">
    <property type="entry name" value="trans_reg_C"/>
    <property type="match status" value="1"/>
</dbReference>
<dbReference type="Pfam" id="PF00931">
    <property type="entry name" value="NB-ARC"/>
    <property type="match status" value="1"/>
</dbReference>
<evidence type="ECO:0000256" key="4">
    <source>
        <dbReference type="ARBA" id="ARBA00023125"/>
    </source>
</evidence>
<dbReference type="SMART" id="SM01043">
    <property type="entry name" value="BTAD"/>
    <property type="match status" value="1"/>
</dbReference>
<dbReference type="SMART" id="SM00028">
    <property type="entry name" value="TPR"/>
    <property type="match status" value="4"/>
</dbReference>
<dbReference type="InterPro" id="IPR005158">
    <property type="entry name" value="BTAD"/>
</dbReference>
<comment type="similarity">
    <text evidence="1">Belongs to the AfsR/DnrI/RedD regulatory family.</text>
</comment>